<feature type="non-terminal residue" evidence="1">
    <location>
        <position position="127"/>
    </location>
</feature>
<dbReference type="EMBL" id="BARU01013058">
    <property type="protein sequence ID" value="GAH32718.1"/>
    <property type="molecule type" value="Genomic_DNA"/>
</dbReference>
<comment type="caution">
    <text evidence="1">The sequence shown here is derived from an EMBL/GenBank/DDBJ whole genome shotgun (WGS) entry which is preliminary data.</text>
</comment>
<protein>
    <submittedName>
        <fullName evidence="1">Uncharacterized protein</fullName>
    </submittedName>
</protein>
<reference evidence="1" key="1">
    <citation type="journal article" date="2014" name="Front. Microbiol.">
        <title>High frequency of phylogenetically diverse reductive dehalogenase-homologous genes in deep subseafloor sedimentary metagenomes.</title>
        <authorList>
            <person name="Kawai M."/>
            <person name="Futagami T."/>
            <person name="Toyoda A."/>
            <person name="Takaki Y."/>
            <person name="Nishi S."/>
            <person name="Hori S."/>
            <person name="Arai W."/>
            <person name="Tsubouchi T."/>
            <person name="Morono Y."/>
            <person name="Uchiyama I."/>
            <person name="Ito T."/>
            <person name="Fujiyama A."/>
            <person name="Inagaki F."/>
            <person name="Takami H."/>
        </authorList>
    </citation>
    <scope>NUCLEOTIDE SEQUENCE</scope>
    <source>
        <strain evidence="1">Expedition CK06-06</strain>
    </source>
</reference>
<proteinExistence type="predicted"/>
<evidence type="ECO:0000313" key="1">
    <source>
        <dbReference type="EMBL" id="GAH32718.1"/>
    </source>
</evidence>
<dbReference type="AlphaFoldDB" id="X1GI67"/>
<name>X1GI67_9ZZZZ</name>
<gene>
    <name evidence="1" type="ORF">S03H2_23788</name>
</gene>
<organism evidence="1">
    <name type="scientific">marine sediment metagenome</name>
    <dbReference type="NCBI Taxonomy" id="412755"/>
    <lineage>
        <taxon>unclassified sequences</taxon>
        <taxon>metagenomes</taxon>
        <taxon>ecological metagenomes</taxon>
    </lineage>
</organism>
<accession>X1GI67</accession>
<sequence>MATICLGYSVYSLGVKEGDWVEYDVVEAENYKFFEEIHSGDRLRFEVVGIKVQERMDPYGTVVFEVEAPVCDVFLNGECIQRNVELGEMLFLPKGEEHWRDLEKIEEIWKEEAPKYGTNYESDITIG</sequence>